<dbReference type="PANTHER" id="PTHR12196:SF2">
    <property type="entry name" value="DIPHTHINE--AMMONIA LIGASE"/>
    <property type="match status" value="1"/>
</dbReference>
<reference evidence="7 8" key="1">
    <citation type="submission" date="2024-02" db="EMBL/GenBank/DDBJ databases">
        <title>De novo assembly and annotation of 12 fungi associated with fruit tree decline syndrome in Ontario, Canada.</title>
        <authorList>
            <person name="Sulman M."/>
            <person name="Ellouze W."/>
            <person name="Ilyukhin E."/>
        </authorList>
    </citation>
    <scope>NUCLEOTIDE SEQUENCE [LARGE SCALE GENOMIC DNA]</scope>
    <source>
        <strain evidence="7 8">M42-189</strain>
    </source>
</reference>
<dbReference type="EMBL" id="JAKJXO020000015">
    <property type="protein sequence ID" value="KAL1595765.1"/>
    <property type="molecule type" value="Genomic_DNA"/>
</dbReference>
<evidence type="ECO:0000259" key="6">
    <source>
        <dbReference type="Pfam" id="PF01902"/>
    </source>
</evidence>
<dbReference type="InterPro" id="IPR006175">
    <property type="entry name" value="YjgF/YER057c/UK114"/>
</dbReference>
<evidence type="ECO:0000313" key="7">
    <source>
        <dbReference type="EMBL" id="KAL1595765.1"/>
    </source>
</evidence>
<protein>
    <recommendedName>
        <fullName evidence="2">Diphthine--ammonia ligase</fullName>
        <ecNumber evidence="1">6.3.1.14</ecNumber>
    </recommendedName>
    <alternativeName>
        <fullName evidence="3">Diphthamide synthase</fullName>
    </alternativeName>
    <alternativeName>
        <fullName evidence="4">Diphthamide synthetase</fullName>
    </alternativeName>
</protein>
<dbReference type="InterPro" id="IPR014729">
    <property type="entry name" value="Rossmann-like_a/b/a_fold"/>
</dbReference>
<dbReference type="NCBIfam" id="TIGR00290">
    <property type="entry name" value="MJ0570_dom"/>
    <property type="match status" value="1"/>
</dbReference>
<keyword evidence="8" id="KW-1185">Reference proteome</keyword>
<dbReference type="Gene3D" id="3.90.1490.10">
    <property type="entry name" value="putative n-type atp pyrophosphatase, domain 2"/>
    <property type="match status" value="1"/>
</dbReference>
<dbReference type="EC" id="6.3.1.14" evidence="1"/>
<evidence type="ECO:0000256" key="2">
    <source>
        <dbReference type="ARBA" id="ARBA00018426"/>
    </source>
</evidence>
<dbReference type="PROSITE" id="PS00058">
    <property type="entry name" value="DNA_MISMATCH_REPAIR_1"/>
    <property type="match status" value="1"/>
</dbReference>
<dbReference type="CDD" id="cd01994">
    <property type="entry name" value="AANH_PF0828-like"/>
    <property type="match status" value="1"/>
</dbReference>
<evidence type="ECO:0000256" key="4">
    <source>
        <dbReference type="ARBA" id="ARBA00031552"/>
    </source>
</evidence>
<comment type="caution">
    <text evidence="7">The sequence shown here is derived from an EMBL/GenBank/DDBJ whole genome shotgun (WGS) entry which is preliminary data.</text>
</comment>
<dbReference type="SUPFAM" id="SSF52402">
    <property type="entry name" value="Adenine nucleotide alpha hydrolases-like"/>
    <property type="match status" value="1"/>
</dbReference>
<dbReference type="SUPFAM" id="SSF55298">
    <property type="entry name" value="YjgF-like"/>
    <property type="match status" value="2"/>
</dbReference>
<evidence type="ECO:0000256" key="5">
    <source>
        <dbReference type="ARBA" id="ARBA00048108"/>
    </source>
</evidence>
<gene>
    <name evidence="7" type="ORF">SLS60_009454</name>
</gene>
<name>A0ABR3QUB7_9PLEO</name>
<feature type="domain" description="Diphthamide synthase" evidence="6">
    <location>
        <begin position="6"/>
        <end position="239"/>
    </location>
</feature>
<comment type="catalytic activity">
    <reaction evidence="5">
        <text>diphthine-[translation elongation factor 2] + NH4(+) + ATP = diphthamide-[translation elongation factor 2] + AMP + diphosphate + H(+)</text>
        <dbReference type="Rhea" id="RHEA:19753"/>
        <dbReference type="Rhea" id="RHEA-COMP:10172"/>
        <dbReference type="Rhea" id="RHEA-COMP:10174"/>
        <dbReference type="ChEBI" id="CHEBI:15378"/>
        <dbReference type="ChEBI" id="CHEBI:16692"/>
        <dbReference type="ChEBI" id="CHEBI:28938"/>
        <dbReference type="ChEBI" id="CHEBI:30616"/>
        <dbReference type="ChEBI" id="CHEBI:33019"/>
        <dbReference type="ChEBI" id="CHEBI:82696"/>
        <dbReference type="ChEBI" id="CHEBI:456215"/>
        <dbReference type="EC" id="6.3.1.14"/>
    </reaction>
</comment>
<dbReference type="Pfam" id="PF01902">
    <property type="entry name" value="Diphthami_syn_2"/>
    <property type="match status" value="1"/>
</dbReference>
<proteinExistence type="predicted"/>
<organism evidence="7 8">
    <name type="scientific">Paraconiothyrium brasiliense</name>
    <dbReference type="NCBI Taxonomy" id="300254"/>
    <lineage>
        <taxon>Eukaryota</taxon>
        <taxon>Fungi</taxon>
        <taxon>Dikarya</taxon>
        <taxon>Ascomycota</taxon>
        <taxon>Pezizomycotina</taxon>
        <taxon>Dothideomycetes</taxon>
        <taxon>Pleosporomycetidae</taxon>
        <taxon>Pleosporales</taxon>
        <taxon>Massarineae</taxon>
        <taxon>Didymosphaeriaceae</taxon>
        <taxon>Paraconiothyrium</taxon>
    </lineage>
</organism>
<dbReference type="Gene3D" id="3.30.1330.40">
    <property type="entry name" value="RutC-like"/>
    <property type="match status" value="2"/>
</dbReference>
<sequence>MPTSLNVIALISGGKDSFFSILHCLANGHRLVALANLHPPEGGDEDINSFMYQTVGSSLISLYGQALDVPLYRQEIRGSAVIHDRDYRQQQDDETEDLVPLLKQVMQHHPEANAVSTGAILSTYQRTRVENVALRLGLTPLSFLWQYPFLPPYLQSGLLADMHAVGQNSKIIKVASGGLDEGFLGENVADPRTVNRMKKALGRFSENGDGALVGEGGEFETLVVDGPSLLWKKGLQVQGEGEVVRQEGGTATWKAAMKLVEKDSDTITLQDLRKPPTFDTEFGRILRSQLQIPGATSLSERQSRPITLPLSRHFQHGRAVILSNITGKPHPDSSLARMSQSNIRLQLSNILFRLTKLLECYGMTANSITHCTLLLRDMKDFASINSLYAKFFDFTNPPSRVTVAVGDTLPAGLDVMLTAIVHSSDQPASRTGLHVQSQSYWAPANIGPYSQAISVPLGEGREVHIAGQIPLDPASMILYTEHGFRGEALLSLQHLSRIGRTQNVKWWNAGVAMIPTNVDARAQEECVTVAQAVWKAVHELPSDAENEDEEEVLDAWDRKNFSKAFDDTVARSSIPDYGVFEQQAQHGVKLRAPPCIVVEVDALPRYASIEWACTGLDVGALEQFCDGESPARDFVVRDLQKTFEYRVVEIPDEEVDTAQLLSQMQYGTLYASARFDWTDSTWFKRGIAWVPCKRVWGEQGREIKGVIVGRS</sequence>
<dbReference type="PANTHER" id="PTHR12196">
    <property type="entry name" value="DOMAIN OF UNKNOWN FUNCTION 71 DUF71 -CONTAINING PROTEIN"/>
    <property type="match status" value="1"/>
</dbReference>
<evidence type="ECO:0000256" key="3">
    <source>
        <dbReference type="ARBA" id="ARBA00029814"/>
    </source>
</evidence>
<dbReference type="InterPro" id="IPR035959">
    <property type="entry name" value="RutC-like_sf"/>
</dbReference>
<dbReference type="Gene3D" id="3.40.50.620">
    <property type="entry name" value="HUPs"/>
    <property type="match status" value="1"/>
</dbReference>
<evidence type="ECO:0000256" key="1">
    <source>
        <dbReference type="ARBA" id="ARBA00012089"/>
    </source>
</evidence>
<dbReference type="InterPro" id="IPR030662">
    <property type="entry name" value="DPH6/MJ0570"/>
</dbReference>
<dbReference type="InterPro" id="IPR002761">
    <property type="entry name" value="Diphthami_syn_dom"/>
</dbReference>
<dbReference type="CDD" id="cd06155">
    <property type="entry name" value="eu_AANH_C_1"/>
    <property type="match status" value="1"/>
</dbReference>
<dbReference type="Pfam" id="PF01042">
    <property type="entry name" value="Ribonuc_L-PSP"/>
    <property type="match status" value="1"/>
</dbReference>
<dbReference type="CDD" id="cd06156">
    <property type="entry name" value="eu_AANH_C_2"/>
    <property type="match status" value="1"/>
</dbReference>
<dbReference type="InterPro" id="IPR014762">
    <property type="entry name" value="DNA_mismatch_repair_CS"/>
</dbReference>
<accession>A0ABR3QUB7</accession>
<dbReference type="Proteomes" id="UP001521785">
    <property type="component" value="Unassembled WGS sequence"/>
</dbReference>
<evidence type="ECO:0000313" key="8">
    <source>
        <dbReference type="Proteomes" id="UP001521785"/>
    </source>
</evidence>